<protein>
    <recommendedName>
        <fullName evidence="8">Bacterial sugar transferase domain-containing protein</fullName>
    </recommendedName>
</protein>
<proteinExistence type="inferred from homology"/>
<reference evidence="9 10" key="1">
    <citation type="journal article" date="2016" name="Nat. Commun.">
        <title>Thousands of microbial genomes shed light on interconnected biogeochemical processes in an aquifer system.</title>
        <authorList>
            <person name="Anantharaman K."/>
            <person name="Brown C.T."/>
            <person name="Hug L.A."/>
            <person name="Sharon I."/>
            <person name="Castelle C.J."/>
            <person name="Probst A.J."/>
            <person name="Thomas B.C."/>
            <person name="Singh A."/>
            <person name="Wilkins M.J."/>
            <person name="Karaoz U."/>
            <person name="Brodie E.L."/>
            <person name="Williams K.H."/>
            <person name="Hubbard S.S."/>
            <person name="Banfield J.F."/>
        </authorList>
    </citation>
    <scope>NUCLEOTIDE SEQUENCE [LARGE SCALE GENOMIC DNA]</scope>
</reference>
<evidence type="ECO:0000256" key="3">
    <source>
        <dbReference type="ARBA" id="ARBA00022679"/>
    </source>
</evidence>
<keyword evidence="5 7" id="KW-1133">Transmembrane helix</keyword>
<dbReference type="AlphaFoldDB" id="A0A1G2DEW3"/>
<feature type="transmembrane region" description="Helical" evidence="7">
    <location>
        <begin position="101"/>
        <end position="118"/>
    </location>
</feature>
<comment type="caution">
    <text evidence="9">The sequence shown here is derived from an EMBL/GenBank/DDBJ whole genome shotgun (WGS) entry which is preliminary data.</text>
</comment>
<dbReference type="GO" id="GO:0016020">
    <property type="term" value="C:membrane"/>
    <property type="evidence" value="ECO:0007669"/>
    <property type="project" value="UniProtKB-SubCell"/>
</dbReference>
<name>A0A1G2DEW3_9BACT</name>
<accession>A0A1G2DEW3</accession>
<feature type="transmembrane region" description="Helical" evidence="7">
    <location>
        <begin position="77"/>
        <end position="95"/>
    </location>
</feature>
<dbReference type="Pfam" id="PF02397">
    <property type="entry name" value="Bac_transf"/>
    <property type="match status" value="1"/>
</dbReference>
<comment type="similarity">
    <text evidence="2">Belongs to the bacterial sugar transferase family.</text>
</comment>
<gene>
    <name evidence="9" type="ORF">A3C93_00640</name>
</gene>
<dbReference type="Proteomes" id="UP000178636">
    <property type="component" value="Unassembled WGS sequence"/>
</dbReference>
<feature type="transmembrane region" description="Helical" evidence="7">
    <location>
        <begin position="258"/>
        <end position="279"/>
    </location>
</feature>
<evidence type="ECO:0000256" key="5">
    <source>
        <dbReference type="ARBA" id="ARBA00022989"/>
    </source>
</evidence>
<dbReference type="InterPro" id="IPR017475">
    <property type="entry name" value="EPS_sugar_tfrase"/>
</dbReference>
<evidence type="ECO:0000256" key="2">
    <source>
        <dbReference type="ARBA" id="ARBA00006464"/>
    </source>
</evidence>
<evidence type="ECO:0000256" key="7">
    <source>
        <dbReference type="SAM" id="Phobius"/>
    </source>
</evidence>
<dbReference type="STRING" id="1798664.A3C93_00640"/>
<feature type="domain" description="Bacterial sugar transferase" evidence="8">
    <location>
        <begin position="253"/>
        <end position="433"/>
    </location>
</feature>
<comment type="subcellular location">
    <subcellularLocation>
        <location evidence="1">Membrane</location>
        <topology evidence="1">Multi-pass membrane protein</topology>
    </subcellularLocation>
</comment>
<organism evidence="9 10">
    <name type="scientific">Candidatus Lloydbacteria bacterium RIFCSPHIGHO2_02_FULL_54_17</name>
    <dbReference type="NCBI Taxonomy" id="1798664"/>
    <lineage>
        <taxon>Bacteria</taxon>
        <taxon>Candidatus Lloydiibacteriota</taxon>
    </lineage>
</organism>
<evidence type="ECO:0000313" key="9">
    <source>
        <dbReference type="EMBL" id="OGZ12149.1"/>
    </source>
</evidence>
<evidence type="ECO:0000313" key="10">
    <source>
        <dbReference type="Proteomes" id="UP000178636"/>
    </source>
</evidence>
<dbReference type="PANTHER" id="PTHR30576">
    <property type="entry name" value="COLANIC BIOSYNTHESIS UDP-GLUCOSE LIPID CARRIER TRANSFERASE"/>
    <property type="match status" value="1"/>
</dbReference>
<dbReference type="GO" id="GO:0016780">
    <property type="term" value="F:phosphotransferase activity, for other substituted phosphate groups"/>
    <property type="evidence" value="ECO:0007669"/>
    <property type="project" value="TreeGrafter"/>
</dbReference>
<keyword evidence="6 7" id="KW-0472">Membrane</keyword>
<feature type="transmembrane region" description="Helical" evidence="7">
    <location>
        <begin position="5"/>
        <end position="25"/>
    </location>
</feature>
<dbReference type="EMBL" id="MHLO01000023">
    <property type="protein sequence ID" value="OGZ12149.1"/>
    <property type="molecule type" value="Genomic_DNA"/>
</dbReference>
<sequence>MLIVFLGDLVLFVAALWVAIFLRNIVGPTEQHFSAHILPFSILFAVWVLVFYIASLYEPHTVVLKSRIPSIILNAQAVNSLIAVIFFYLIPYFGITPKTVLFIYLIVSFLFISVWRVFGVQFLGLRRKEKAALFGEGGELHELYGVVNDNPLYPLRFVTSVDLTKLDGIDFESEVLERILGEGVSVIVVDSRNEHIAPILPRLYNLIFSHIRFVDQYRIYEDIFDKIPLSLIGYSWFLENVSSRAHFGFDLFKRAMDIVLSFILLCLSLLLYPFVALAIKLEDGGPVFYMPERVGEGSRPIRIYKFRTMRTMDEGKQLGENKDRITRVGNILRKSRIDELPQLWNVLRGDLSLIGPRPEFPGLVKLYHEQIPYYNMRHLVKPGLSGWAQVHHEKPPHSLEETKEKLAYDLYYLKNRSLALDIKIALKTVKTLLSRTGI</sequence>
<evidence type="ECO:0000259" key="8">
    <source>
        <dbReference type="Pfam" id="PF02397"/>
    </source>
</evidence>
<evidence type="ECO:0000256" key="6">
    <source>
        <dbReference type="ARBA" id="ARBA00023136"/>
    </source>
</evidence>
<feature type="transmembrane region" description="Helical" evidence="7">
    <location>
        <begin position="37"/>
        <end position="57"/>
    </location>
</feature>
<keyword evidence="3" id="KW-0808">Transferase</keyword>
<evidence type="ECO:0000256" key="4">
    <source>
        <dbReference type="ARBA" id="ARBA00022692"/>
    </source>
</evidence>
<dbReference type="NCBIfam" id="TIGR03025">
    <property type="entry name" value="EPS_sugtrans"/>
    <property type="match status" value="1"/>
</dbReference>
<evidence type="ECO:0000256" key="1">
    <source>
        <dbReference type="ARBA" id="ARBA00004141"/>
    </source>
</evidence>
<dbReference type="InterPro" id="IPR003362">
    <property type="entry name" value="Bact_transf"/>
</dbReference>
<keyword evidence="4 7" id="KW-0812">Transmembrane</keyword>
<dbReference type="PANTHER" id="PTHR30576:SF0">
    <property type="entry name" value="UNDECAPRENYL-PHOSPHATE N-ACETYLGALACTOSAMINYL 1-PHOSPHATE TRANSFERASE-RELATED"/>
    <property type="match status" value="1"/>
</dbReference>